<organism evidence="1 4">
    <name type="scientific">Streptomyces radicis</name>
    <dbReference type="NCBI Taxonomy" id="1750517"/>
    <lineage>
        <taxon>Bacteria</taxon>
        <taxon>Bacillati</taxon>
        <taxon>Actinomycetota</taxon>
        <taxon>Actinomycetes</taxon>
        <taxon>Kitasatosporales</taxon>
        <taxon>Streptomycetaceae</taxon>
        <taxon>Streptomyces</taxon>
    </lineage>
</organism>
<evidence type="ECO:0000313" key="4">
    <source>
        <dbReference type="Proteomes" id="UP000275024"/>
    </source>
</evidence>
<protein>
    <submittedName>
        <fullName evidence="1">Uncharacterized protein</fullName>
    </submittedName>
</protein>
<dbReference type="EMBL" id="RBDX01000032">
    <property type="protein sequence ID" value="RKN04758.1"/>
    <property type="molecule type" value="Genomic_DNA"/>
</dbReference>
<reference evidence="3 4" key="1">
    <citation type="submission" date="2018-09" db="EMBL/GenBank/DDBJ databases">
        <title>Streptomyces sp. nov. DS1-2, an endophytic actinomycete isolated from roots of Dendrobium scabrilingue.</title>
        <authorList>
            <person name="Kuncharoen N."/>
            <person name="Kudo T."/>
            <person name="Ohkuma M."/>
            <person name="Yuki M."/>
            <person name="Tanasupawat S."/>
        </authorList>
    </citation>
    <scope>NUCLEOTIDE SEQUENCE [LARGE SCALE GENOMIC DNA]</scope>
    <source>
        <strain evidence="1 4">AZ1-7</strain>
        <strain evidence="2 3">DS1-2</strain>
    </source>
</reference>
<proteinExistence type="predicted"/>
<dbReference type="Proteomes" id="UP000268652">
    <property type="component" value="Unassembled WGS sequence"/>
</dbReference>
<evidence type="ECO:0000313" key="3">
    <source>
        <dbReference type="Proteomes" id="UP000268652"/>
    </source>
</evidence>
<sequence length="120" mass="12972">MTVVAVHHAGSGGGWTHRACARCLTRERLIPLTFHPLRHNGSRLTYPEIVPGELVATLAPLGESPALAAPIARLLAAVARTKDRTLNADQRHAAHDAARATVARLREAARRASRAVREPR</sequence>
<gene>
    <name evidence="2" type="ORF">D7318_26475</name>
    <name evidence="1" type="ORF">D7319_27430</name>
</gene>
<dbReference type="Proteomes" id="UP000275024">
    <property type="component" value="Unassembled WGS sequence"/>
</dbReference>
<evidence type="ECO:0000313" key="2">
    <source>
        <dbReference type="EMBL" id="RKN15964.1"/>
    </source>
</evidence>
<dbReference type="AlphaFoldDB" id="A0A3A9VV28"/>
<name>A0A3A9VV28_9ACTN</name>
<accession>A0A3A9VV28</accession>
<dbReference type="EMBL" id="RBDY01000029">
    <property type="protein sequence ID" value="RKN15964.1"/>
    <property type="molecule type" value="Genomic_DNA"/>
</dbReference>
<keyword evidence="3" id="KW-1185">Reference proteome</keyword>
<evidence type="ECO:0000313" key="1">
    <source>
        <dbReference type="EMBL" id="RKN04758.1"/>
    </source>
</evidence>
<comment type="caution">
    <text evidence="1">The sequence shown here is derived from an EMBL/GenBank/DDBJ whole genome shotgun (WGS) entry which is preliminary data.</text>
</comment>